<proteinExistence type="predicted"/>
<dbReference type="Pfam" id="PF20148">
    <property type="entry name" value="DUF6531"/>
    <property type="match status" value="1"/>
</dbReference>
<feature type="compositionally biased region" description="Polar residues" evidence="2">
    <location>
        <begin position="2210"/>
        <end position="2227"/>
    </location>
</feature>
<feature type="region of interest" description="Disordered" evidence="2">
    <location>
        <begin position="47"/>
        <end position="79"/>
    </location>
</feature>
<feature type="region of interest" description="Disordered" evidence="2">
    <location>
        <begin position="2391"/>
        <end position="2413"/>
    </location>
</feature>
<dbReference type="InterPro" id="IPR044929">
    <property type="entry name" value="DNA/RNA_non-sp_Endonuclease_sf"/>
</dbReference>
<dbReference type="CDD" id="cd00110">
    <property type="entry name" value="LamG"/>
    <property type="match status" value="3"/>
</dbReference>
<evidence type="ECO:0000313" key="4">
    <source>
        <dbReference type="EMBL" id="MCC0093229.1"/>
    </source>
</evidence>
<dbReference type="InterPro" id="IPR056823">
    <property type="entry name" value="TEN-like_YD-shell"/>
</dbReference>
<dbReference type="InterPro" id="IPR001791">
    <property type="entry name" value="Laminin_G"/>
</dbReference>
<feature type="region of interest" description="Disordered" evidence="2">
    <location>
        <begin position="3196"/>
        <end position="3250"/>
    </location>
</feature>
<dbReference type="Gene3D" id="2.60.40.10">
    <property type="entry name" value="Immunoglobulins"/>
    <property type="match status" value="1"/>
</dbReference>
<feature type="region of interest" description="Disordered" evidence="2">
    <location>
        <begin position="3370"/>
        <end position="3403"/>
    </location>
</feature>
<feature type="compositionally biased region" description="Polar residues" evidence="2">
    <location>
        <begin position="2398"/>
        <end position="2413"/>
    </location>
</feature>
<dbReference type="EMBL" id="JAINUL010000001">
    <property type="protein sequence ID" value="MCC0093229.1"/>
    <property type="molecule type" value="Genomic_DNA"/>
</dbReference>
<dbReference type="Gene3D" id="2.60.120.200">
    <property type="match status" value="3"/>
</dbReference>
<dbReference type="Pfam" id="PF25023">
    <property type="entry name" value="TEN_YD-shell"/>
    <property type="match status" value="1"/>
</dbReference>
<feature type="compositionally biased region" description="Gly residues" evidence="2">
    <location>
        <begin position="3204"/>
        <end position="3225"/>
    </location>
</feature>
<evidence type="ECO:0000256" key="2">
    <source>
        <dbReference type="SAM" id="MobiDB-lite"/>
    </source>
</evidence>
<comment type="caution">
    <text evidence="4">The sequence shown here is derived from an EMBL/GenBank/DDBJ whole genome shotgun (WGS) entry which is preliminary data.</text>
</comment>
<accession>A0ABS8DX80</accession>
<dbReference type="NCBIfam" id="TIGR03696">
    <property type="entry name" value="Rhs_assc_core"/>
    <property type="match status" value="1"/>
</dbReference>
<feature type="domain" description="Laminin G" evidence="3">
    <location>
        <begin position="1353"/>
        <end position="1491"/>
    </location>
</feature>
<dbReference type="NCBIfam" id="TIGR01643">
    <property type="entry name" value="YD_repeat_2x"/>
    <property type="match status" value="9"/>
</dbReference>
<feature type="region of interest" description="Disordered" evidence="2">
    <location>
        <begin position="2208"/>
        <end position="2227"/>
    </location>
</feature>
<dbReference type="PANTHER" id="PTHR32305:SF15">
    <property type="entry name" value="PROTEIN RHSA-RELATED"/>
    <property type="match status" value="1"/>
</dbReference>
<name>A0ABS8DX80_9ACTN</name>
<feature type="domain" description="Laminin G" evidence="3">
    <location>
        <begin position="1070"/>
        <end position="1210"/>
    </location>
</feature>
<dbReference type="SUPFAM" id="SSF49899">
    <property type="entry name" value="Concanavalin A-like lectins/glucanases"/>
    <property type="match status" value="3"/>
</dbReference>
<dbReference type="Pfam" id="PF13385">
    <property type="entry name" value="Laminin_G_3"/>
    <property type="match status" value="3"/>
</dbReference>
<keyword evidence="1" id="KW-0677">Repeat</keyword>
<dbReference type="Pfam" id="PF05593">
    <property type="entry name" value="RHS_repeat"/>
    <property type="match status" value="5"/>
</dbReference>
<dbReference type="PANTHER" id="PTHR32305">
    <property type="match status" value="1"/>
</dbReference>
<dbReference type="InterPro" id="IPR050708">
    <property type="entry name" value="T6SS_VgrG/RHS"/>
</dbReference>
<dbReference type="InterPro" id="IPR045351">
    <property type="entry name" value="DUF6531"/>
</dbReference>
<dbReference type="InterPro" id="IPR013320">
    <property type="entry name" value="ConA-like_dom_sf"/>
</dbReference>
<dbReference type="InterPro" id="IPR022385">
    <property type="entry name" value="Rhs_assc_core"/>
</dbReference>
<dbReference type="InterPro" id="IPR013783">
    <property type="entry name" value="Ig-like_fold"/>
</dbReference>
<dbReference type="NCBIfam" id="NF033679">
    <property type="entry name" value="DNRLRE_dom"/>
    <property type="match status" value="1"/>
</dbReference>
<sequence>MWGISVRTARPLVFLVAFVVAVLAGTEQAALAVNQWVIAKTGVGAGEKPKQGWGSARGRGHSASGDATDAAAGGGRSGALKAPGELSADVAASPLRLGGAAEQVKVPFSEVAAPPAAKPEGFDAKSSAEVVDKRTERGRTFLNKDGTYTTRFYNEPVNFRGRDGKWKAINSSLASGAKDANGSVWQPRSVEKQAGFAEFADARTLVNLGVDDGTSIGYGIEGAAHSPGKVDGSAITYPEVRPSADVELISGGDSVKENMVLRSAAAPTRWRFPLVLQGVTAKLDTNGGVSFTDAGGRQKAWMPPGWMEDSAKPANSNQGAVSSGVSYALEGAPGRQVLVVTLDGAWLSAPDRVFPVKVDPSVTRGGATSGTYVQSPYNQNFSSDTVLKVGTSNGGTNKAASFLRFDGINGSLNNAWILDARLQLFNTWSYSCTARPVTVHPITSNWAEGTTSSWPGPATGDALGSKSFAHGWRPEGQTGYPCGGPAWEAIDLGGSGRQLIDDWTHGRKPNYGLAVKASTTDSTAWKQFGSDDYPNGNPSLDVTWSKYGAAYKLGEFVQPMTATTEGTFKVTVTNQGQQTWGKNSNYKLRYLLYDAAGNPIGGADKVRWTPMPQDVAPGQTITLDAKIAPLSPATYTLVWTMDDYGTATFVDDGIPGAGLRVEAVNIPPQLTGAAPASGSIPDTLTPTLWVSATDRDHYPSPLAYQFEICEVEGKDTRKNCRTSPSSASQSWTVPSGWLNWGKAYAWYGYASDGQAQSARTAPSILTMEVPQPVITSHLSSATPGRRFDERSGNYATSATDAAVPSVGPALAVTRTYNSQDPRTSSVFGAGWATRWDMRALSEPDGSMLITLENGSQVRFGKNSDGTYSAPSGSMGVLASVSGGGWTLRDATAALYTFDASGLLIKVTDGQGREQQLTYTGGKLSKATDSISKRALSFAWSGSHVATVSTDAVGPGAPALTWSYSYTGDLLAKVCPPSSTTECTSYEYTGGSQYRSMVQDAGPSGYWRLGEADGDNALSEAVSRIGMNAGHYRDVTLGETGPLAGTGNKAVSFNGTNSYLELPGSTLAASTVLSVELWFKTDKPGGVLVGFQDSPLGPVNPAHFNPVLAVDAAGKLRGAFEVSDGYVTPLVSPAPVTDNAWHHAVLTSTGTSQALYLDGQSLGSRTGPVTHSVKTFTYLGAGFTADGWDGGGYTGTRYYKGLMDEVAVYQRALDSGSVRAHYAARGGAAKLSKVTLPSGRVSASAEYDGDSERATKVTDENGGAWQISAPRYSSGSQAYADAVRAAAPVNYWRLGDGSGAAAADEISTGGNGSYRDGVALGGVGAFLDGDDGAVTLDGAKGAIAVPAESVSNATSLSVELWFRTDKPTGVLLGLQDVEVTNTSPSMFNPSLLIDGDGKLRGHLWDGPGSWPVMGGTKVTDNKWHHVVITGGPTGQSLYLDGAKVGSKAGVVKPETFAYAYLGGGYSNEGWDGQAGGVRYFNGQLDEAAFYTKELDAQTVAEHFKARNRLTAGTGDQYQGTVMADAPAGYWRLDEASGTQMTGKIAASGVNGTYTRATLGAPGAFGFGDATSARFEGNGYAKLPGLGVTTTDQSVELWFKTTKPGVLYSDQELVMPDPGVSTYTPVLYVGTDGKLHGQYYTANTAATNVSATTVTDDEWHHAVITAQGGTQTLYLDGAQVAQVLNKPISLQANKHTYIGAGFANGWPASPGAVSYFTGQIDEVAVYRRPLTATQVSAHYGARAQASSSSISSTITVTDPTGAKTSSIFDAVRGQRRTATTDADGGVTTFSYDTGGFLHTVTDANGHATTTGHDERGNTVSTTTCRDANSCWTSFADYYYNAADPLDPRNGRQVANRDARSVDAADTRYRTTTSYTAMGLPDTITLPDGRTTTTTYTTGSEPAVGGGLTPPGLVATTKTTGGLTVSYAYFASGDRAKSTTPSGLVTTYAYDGIGRKLTETQVSDATPDGATTTYAYNAMSRVSSETGPGVKNEITGVTHTAKISRNYDADGQLLTESTEDTTGGDATRTSTYHYDALGLNDRVTDPLGNETAFGHDALGRVIRETDPEGNVVTHAFTKRGQLAESVLKDWRGDPSGQTRDLVLVSHAYDPAGRLATTTDAMGATTAFTYFDDGLTATTTAKQVTQANGSKKDIVLESNSYDGAGNLATHTESGNRTTVNTVDATGRVTRSVFDPAGLNRVTTAAYDSEDRLTEQTQSIDGSGKKLTSTTEYDTVGNPKKVTVTDGTGTRVTSGTFDQRGLAITQVTARGNVSTNRYDALGRLVETTQPQVQAEENGGTATAVTPRALTGYNTFGEATETRDARGLVTRMEIDKLGRPTAITLPDYTPPGATAAITAVSRTTYNQLGKPASTTDPLGRTRYYQYDQLGNLARSTDPAVGGAQSLQAPGSNSISGTSTDLNGGGVATYTWTATGLPLSATDPTGARLESTYDELGRKLTATDVERKPTLQNLVSRYTWDDADNQTESTTPSGRRTTATYNAAGEALTVTDPLGGTTRSAYDGLGRLSESQDATGRKTATVYDVTGNPASVSDYGTGATVLRSVSTEYDNDGNPTASVSATGARRTYAYDALGRLTTQTEPVTGTDSITTTFGYDAAGHRTRLTDGRGKATYYTFNAWGLPESTIEPSSTEHPALSSRTWTNVYDAAGQIVTELLPGSVKRQKTYDGLGRLIGETGSGTAAATRPRSLSYDLAGRLTGAGADGVLAGNTYSYNDRGQLLKAEGPSGNSAYAYDADGQMTSRTDPAGTTVFTYDQAGRLDTATDPLTGTETWTDFDAAGRITLEQYARKNGSVYQIAAKRTHAYDSLGRLAEDSVQQSGTGTAVQGSAYGYDLDNRLVRKTTTGTAGAGTETYAYDLAGRMTSETSGATTTAFEWDKAGNLTKKGDLTATYDARNRVQTWGTQTFDYSARGSVQSITDGGTTRTVKTDAFERTVTNGTSTFTYDSLDRVLTSGGTGFNYDGGSNNLVKDGTSLYSRNPSGTLLASATTGTPDSARLAVTDQHSDVVAGLSADGTAVTSSRAYDAFGNVTASAGTNPSLGYQSGWTDSSTGEVNMASRWYQPGTSGFTSRDTAQLDPTQSGQRANRYSYGFGSPLNGTDPTGHWWLDCGSMWSPFKLNPWCVGFSAWYSGADSIRAQGDTCTVLQCSMTSILAQVRAQAEFAREAADRPAPAYRGGGSSYSERHYAPYAPRGHGGGGGGGNGGGGGGGGGGGKKVPPRPTKPPKPLIDTNPYNGHNPLIAPDLPNPIAVVTSIVGTAATAAAGAAAATVTAQALLDTLAIAIFAPVVAGASDPRLDKNPGGDNKWRNRTDGKCDDGPGRSDNGHQVYLPRERYYDTFSHREECRATGVYGILDMKDLTTKAHPGPGSSTGTSLRPPGYDEINSQPGQRANNGHLVPNLGGGTGTDLRNLVAQYRWVNSPYIRDTIELDIRTSLEKGERVTNSIVPHYDNAGSGIPTRIEYNYSTVGSGEWKQCFVHNTPSKTATTTGTPNCPQKK</sequence>
<gene>
    <name evidence="4" type="ORF">K7B10_00025</name>
</gene>
<evidence type="ECO:0000256" key="1">
    <source>
        <dbReference type="ARBA" id="ARBA00022737"/>
    </source>
</evidence>
<dbReference type="RefSeq" id="WP_229333893.1">
    <property type="nucleotide sequence ID" value="NZ_JAINUL010000001.1"/>
</dbReference>
<evidence type="ECO:0000313" key="5">
    <source>
        <dbReference type="Proteomes" id="UP001520654"/>
    </source>
</evidence>
<feature type="compositionally biased region" description="Basic and acidic residues" evidence="2">
    <location>
        <begin position="3305"/>
        <end position="3334"/>
    </location>
</feature>
<protein>
    <submittedName>
        <fullName evidence="4">DNRLRE domain-containing protein</fullName>
    </submittedName>
</protein>
<feature type="compositionally biased region" description="Low complexity" evidence="2">
    <location>
        <begin position="52"/>
        <end position="71"/>
    </location>
</feature>
<feature type="compositionally biased region" description="Polar residues" evidence="2">
    <location>
        <begin position="3393"/>
        <end position="3402"/>
    </location>
</feature>
<organism evidence="4 5">
    <name type="scientific">Streptomyces flavotricini</name>
    <dbReference type="NCBI Taxonomy" id="66888"/>
    <lineage>
        <taxon>Bacteria</taxon>
        <taxon>Bacillati</taxon>
        <taxon>Actinomycetota</taxon>
        <taxon>Actinomycetes</taxon>
        <taxon>Kitasatosporales</taxon>
        <taxon>Streptomycetaceae</taxon>
        <taxon>Streptomyces</taxon>
    </lineage>
</organism>
<keyword evidence="5" id="KW-1185">Reference proteome</keyword>
<dbReference type="Proteomes" id="UP001520654">
    <property type="component" value="Unassembled WGS sequence"/>
</dbReference>
<dbReference type="InterPro" id="IPR006530">
    <property type="entry name" value="YD"/>
</dbReference>
<dbReference type="Gene3D" id="2.180.10.10">
    <property type="entry name" value="RHS repeat-associated core"/>
    <property type="match status" value="3"/>
</dbReference>
<dbReference type="Gene3D" id="3.40.570.10">
    <property type="entry name" value="Extracellular Endonuclease, subunit A"/>
    <property type="match status" value="1"/>
</dbReference>
<feature type="region of interest" description="Disordered" evidence="2">
    <location>
        <begin position="3302"/>
        <end position="3339"/>
    </location>
</feature>
<reference evidence="4 5" key="1">
    <citation type="submission" date="2021-08" db="EMBL/GenBank/DDBJ databases">
        <title>Genomic Architecture of Streptomyces flavotricini NGL1 and Streptomyces erythrochromogenes HMS4 With Differential Plant Beneficial attributes and laccase production capabilities.</title>
        <authorList>
            <person name="Salwan R."/>
            <person name="Kaur R."/>
            <person name="Sharma V."/>
        </authorList>
    </citation>
    <scope>NUCLEOTIDE SEQUENCE [LARGE SCALE GENOMIC DNA]</scope>
    <source>
        <strain evidence="4 5">NGL1</strain>
    </source>
</reference>
<feature type="domain" description="Laminin G" evidence="3">
    <location>
        <begin position="1589"/>
        <end position="1726"/>
    </location>
</feature>
<evidence type="ECO:0000259" key="3">
    <source>
        <dbReference type="SMART" id="SM00282"/>
    </source>
</evidence>
<dbReference type="InterPro" id="IPR031325">
    <property type="entry name" value="RHS_repeat"/>
</dbReference>
<dbReference type="SMART" id="SM00282">
    <property type="entry name" value="LamG"/>
    <property type="match status" value="3"/>
</dbReference>